<dbReference type="AlphaFoldDB" id="E0IE82"/>
<evidence type="ECO:0008006" key="4">
    <source>
        <dbReference type="Google" id="ProtNLM"/>
    </source>
</evidence>
<name>E0IE82_9BACL</name>
<accession>E0IE82</accession>
<protein>
    <recommendedName>
        <fullName evidence="4">Butirosin biosynthesis protein H N-terminal domain-containing protein</fullName>
    </recommendedName>
</protein>
<organism evidence="2 3">
    <name type="scientific">Paenibacillus curdlanolyticus YK9</name>
    <dbReference type="NCBI Taxonomy" id="717606"/>
    <lineage>
        <taxon>Bacteria</taxon>
        <taxon>Bacillati</taxon>
        <taxon>Bacillota</taxon>
        <taxon>Bacilli</taxon>
        <taxon>Bacillales</taxon>
        <taxon>Paenibacillaceae</taxon>
        <taxon>Paenibacillus</taxon>
    </lineage>
</organism>
<gene>
    <name evidence="2" type="ORF">PaecuDRAFT_3973</name>
</gene>
<dbReference type="RefSeq" id="WP_006039956.1">
    <property type="nucleotide sequence ID" value="NZ_AEDD01000011.1"/>
</dbReference>
<dbReference type="Proteomes" id="UP000005387">
    <property type="component" value="Unassembled WGS sequence"/>
</dbReference>
<evidence type="ECO:0000256" key="1">
    <source>
        <dbReference type="SAM" id="Coils"/>
    </source>
</evidence>
<keyword evidence="3" id="KW-1185">Reference proteome</keyword>
<keyword evidence="1" id="KW-0175">Coiled coil</keyword>
<evidence type="ECO:0000313" key="3">
    <source>
        <dbReference type="Proteomes" id="UP000005387"/>
    </source>
</evidence>
<reference evidence="2 3" key="1">
    <citation type="submission" date="2010-07" db="EMBL/GenBank/DDBJ databases">
        <title>The draft genome of Paenibacillus curdlanolyticus YK9.</title>
        <authorList>
            <consortium name="US DOE Joint Genome Institute (JGI-PGF)"/>
            <person name="Lucas S."/>
            <person name="Copeland A."/>
            <person name="Lapidus A."/>
            <person name="Cheng J.-F."/>
            <person name="Bruce D."/>
            <person name="Goodwin L."/>
            <person name="Pitluck S."/>
            <person name="Land M.L."/>
            <person name="Hauser L."/>
            <person name="Chang Y.-J."/>
            <person name="Jeffries C."/>
            <person name="Anderson I.J."/>
            <person name="Johnson E."/>
            <person name="Loganathan U."/>
            <person name="Mulhopadhyay B."/>
            <person name="Kyrpides N."/>
            <person name="Woyke T.J."/>
        </authorList>
    </citation>
    <scope>NUCLEOTIDE SEQUENCE [LARGE SCALE GENOMIC DNA]</scope>
    <source>
        <strain evidence="2 3">YK9</strain>
    </source>
</reference>
<dbReference type="eggNOG" id="ENOG5033GPK">
    <property type="taxonomic scope" value="Bacteria"/>
</dbReference>
<sequence length="518" mass="60022">MIINLPFIQPNKDKYLLDQVNCIEKPLSIVAESKRSQFSNYYIMLMKCFSAYRIKSLTRGSGDPQEIYENTTEVMNLLGLRVNHYPVSKNMHAIIREQISQQKPVLVFGNLRMLYYSHHYRTSDWNHLFLIKGYNDDTDVYAIMDSAQKKDEGYKFEEFVITSEQIDNLAASAHERFNNACFFSIEHTAHEPVEFELLIACIKEIIEAPLLNNEIVQMEFHQKSSDIDRKKNEDIGTQLLWLIKSKEVLYKELIQQLRKLLQHDALIQNMEETAARLIQEWKAVIPLYLRSMLRKNMTFDVRSSSLKALESEKRLKAILTEILSILNAYQESHSDQKSSTRWFEENNEEGIITIENETIQFNYVSETEYHYTNCPKVMLPKNTLAAQRSFVYKVDISILNTPHVNAYQAGIVFRTSYGETFIWGIFSNEKVVLSKAVDPIFSVNMADVKRLQIRLEPNGEYVFSYGVHEDAVIDVFRTSALFTISEIGVGGRNWYSVESLKLAFKPEIEVNASVEVNA</sequence>
<evidence type="ECO:0000313" key="2">
    <source>
        <dbReference type="EMBL" id="EFM09436.1"/>
    </source>
</evidence>
<proteinExistence type="predicted"/>
<feature type="coiled-coil region" evidence="1">
    <location>
        <begin position="243"/>
        <end position="280"/>
    </location>
</feature>
<dbReference type="OrthoDB" id="2618089at2"/>
<dbReference type="EMBL" id="AEDD01000011">
    <property type="protein sequence ID" value="EFM09436.1"/>
    <property type="molecule type" value="Genomic_DNA"/>
</dbReference>